<dbReference type="Proteomes" id="UP001203687">
    <property type="component" value="Unassembled WGS sequence"/>
</dbReference>
<sequence length="294" mass="31871">MKKNYILTALMILALLPATAQTDINFDPASTEGTGWIGYMNVFETPANGGGFVFGSGWGTADLIVVDNMDGTVTLKPNRVNDTDGFWQTGNLTGNKIMDATYYLEDDSLAGTSFTFNAEVISNTLDDSSLDYPITYEAFIKVFAPDYSSFTSYTYDLSEGNFTITLDAAQSAVGDHIQYGFNMTGPNVNIDMSFDAQYDAIGGITVGENTTLSVTTADRNEFSVFPNPTANVWNVNSTQQIKSIEVYDVLGKQVIAMNPNTNEATIDTSNLVSGLYVAKISSDKGSKTMKLIKK</sequence>
<name>A0ABT0H657_9FLAO</name>
<evidence type="ECO:0000313" key="5">
    <source>
        <dbReference type="Proteomes" id="UP001203687"/>
    </source>
</evidence>
<feature type="chain" id="PRO_5047059008" evidence="2">
    <location>
        <begin position="21"/>
        <end position="294"/>
    </location>
</feature>
<dbReference type="RefSeq" id="WP_248412080.1">
    <property type="nucleotide sequence ID" value="NZ_JALPQF010000003.1"/>
</dbReference>
<feature type="domain" description="Secretion system C-terminal sorting" evidence="3">
    <location>
        <begin position="224"/>
        <end position="292"/>
    </location>
</feature>
<gene>
    <name evidence="4" type="ORF">MUY34_04315</name>
</gene>
<dbReference type="InterPro" id="IPR026444">
    <property type="entry name" value="Secre_tail"/>
</dbReference>
<evidence type="ECO:0000313" key="4">
    <source>
        <dbReference type="EMBL" id="MCK8479831.1"/>
    </source>
</evidence>
<dbReference type="EMBL" id="JALPQF010000003">
    <property type="protein sequence ID" value="MCK8479831.1"/>
    <property type="molecule type" value="Genomic_DNA"/>
</dbReference>
<proteinExistence type="predicted"/>
<accession>A0ABT0H657</accession>
<protein>
    <submittedName>
        <fullName evidence="4">T9SS type A sorting domain-containing protein</fullName>
    </submittedName>
</protein>
<dbReference type="NCBIfam" id="TIGR04183">
    <property type="entry name" value="Por_Secre_tail"/>
    <property type="match status" value="1"/>
</dbReference>
<dbReference type="Pfam" id="PF18962">
    <property type="entry name" value="Por_Secre_tail"/>
    <property type="match status" value="1"/>
</dbReference>
<reference evidence="4" key="1">
    <citation type="submission" date="2022-04" db="EMBL/GenBank/DDBJ databases">
        <authorList>
            <person name="Ren T."/>
        </authorList>
    </citation>
    <scope>NUCLEOTIDE SEQUENCE</scope>
    <source>
        <strain evidence="4">F63249</strain>
    </source>
</reference>
<keyword evidence="5" id="KW-1185">Reference proteome</keyword>
<evidence type="ECO:0000256" key="1">
    <source>
        <dbReference type="ARBA" id="ARBA00022729"/>
    </source>
</evidence>
<organism evidence="4 5">
    <name type="scientific">Psychroserpens algicola</name>
    <dbReference type="NCBI Taxonomy" id="1719034"/>
    <lineage>
        <taxon>Bacteria</taxon>
        <taxon>Pseudomonadati</taxon>
        <taxon>Bacteroidota</taxon>
        <taxon>Flavobacteriia</taxon>
        <taxon>Flavobacteriales</taxon>
        <taxon>Flavobacteriaceae</taxon>
        <taxon>Psychroserpens</taxon>
    </lineage>
</organism>
<comment type="caution">
    <text evidence="4">The sequence shown here is derived from an EMBL/GenBank/DDBJ whole genome shotgun (WGS) entry which is preliminary data.</text>
</comment>
<keyword evidence="1 2" id="KW-0732">Signal</keyword>
<evidence type="ECO:0000256" key="2">
    <source>
        <dbReference type="SAM" id="SignalP"/>
    </source>
</evidence>
<feature type="signal peptide" evidence="2">
    <location>
        <begin position="1"/>
        <end position="20"/>
    </location>
</feature>
<evidence type="ECO:0000259" key="3">
    <source>
        <dbReference type="Pfam" id="PF18962"/>
    </source>
</evidence>